<dbReference type="AlphaFoldDB" id="A0A9Q1GSZ8"/>
<name>A0A9Q1GSZ8_9CARY</name>
<reference evidence="1" key="1">
    <citation type="submission" date="2022-04" db="EMBL/GenBank/DDBJ databases">
        <title>Carnegiea gigantea Genome sequencing and assembly v2.</title>
        <authorList>
            <person name="Copetti D."/>
            <person name="Sanderson M.J."/>
            <person name="Burquez A."/>
            <person name="Wojciechowski M.F."/>
        </authorList>
    </citation>
    <scope>NUCLEOTIDE SEQUENCE</scope>
    <source>
        <strain evidence="1">SGP5-SGP5p</strain>
        <tissue evidence="1">Aerial part</tissue>
    </source>
</reference>
<gene>
    <name evidence="1" type="ORF">Cgig2_032150</name>
</gene>
<dbReference type="Proteomes" id="UP001153076">
    <property type="component" value="Unassembled WGS sequence"/>
</dbReference>
<evidence type="ECO:0000313" key="2">
    <source>
        <dbReference type="Proteomes" id="UP001153076"/>
    </source>
</evidence>
<evidence type="ECO:0000313" key="1">
    <source>
        <dbReference type="EMBL" id="KAJ8424058.1"/>
    </source>
</evidence>
<proteinExistence type="predicted"/>
<protein>
    <submittedName>
        <fullName evidence="1">Uncharacterized protein</fullName>
    </submittedName>
</protein>
<accession>A0A9Q1GSZ8</accession>
<keyword evidence="2" id="KW-1185">Reference proteome</keyword>
<dbReference type="EMBL" id="JAKOGI010001787">
    <property type="protein sequence ID" value="KAJ8424058.1"/>
    <property type="molecule type" value="Genomic_DNA"/>
</dbReference>
<organism evidence="1 2">
    <name type="scientific">Carnegiea gigantea</name>
    <dbReference type="NCBI Taxonomy" id="171969"/>
    <lineage>
        <taxon>Eukaryota</taxon>
        <taxon>Viridiplantae</taxon>
        <taxon>Streptophyta</taxon>
        <taxon>Embryophyta</taxon>
        <taxon>Tracheophyta</taxon>
        <taxon>Spermatophyta</taxon>
        <taxon>Magnoliopsida</taxon>
        <taxon>eudicotyledons</taxon>
        <taxon>Gunneridae</taxon>
        <taxon>Pentapetalae</taxon>
        <taxon>Caryophyllales</taxon>
        <taxon>Cactineae</taxon>
        <taxon>Cactaceae</taxon>
        <taxon>Cactoideae</taxon>
        <taxon>Echinocereeae</taxon>
        <taxon>Carnegiea</taxon>
    </lineage>
</organism>
<comment type="caution">
    <text evidence="1">The sequence shown here is derived from an EMBL/GenBank/DDBJ whole genome shotgun (WGS) entry which is preliminary data.</text>
</comment>
<sequence>MGGNLVPPLGKVWALLLEWRLPPIRNNDVPYLKQVWWALGPGEQGGASNLMYNICYHLTCTPMMNFISMARALQDVRNYLMLALSTNNKRLLSDGLVNVVPHNGPGDKAKDYCINGFAIDNYSSPLTAWQRLHPKWCRRSLFTKTIELTRVKLVTIGYMLLSALPKHMSESVSQKVVVVLVVRKTDIYTDAFT</sequence>